<evidence type="ECO:0000256" key="4">
    <source>
        <dbReference type="RuleBase" id="RU003690"/>
    </source>
</evidence>
<reference evidence="5 6" key="1">
    <citation type="submission" date="2019-10" db="EMBL/GenBank/DDBJ databases">
        <title>Assembly and Annotation for the nematode Trichostrongylus colubriformis.</title>
        <authorList>
            <person name="Martin J."/>
        </authorList>
    </citation>
    <scope>NUCLEOTIDE SEQUENCE [LARGE SCALE GENOMIC DNA]</scope>
    <source>
        <strain evidence="5">G859</strain>
        <tissue evidence="5">Whole worm</tissue>
    </source>
</reference>
<sequence>MAGFPTDFIWATATASYQVEGANDIDGRGLSTWDVIRSQPGRIADNSSLSLGCDHYHHYKEDVQLIKDLKVTHYRLSICWTRILPTGLIDNINEKGVLFYRDLLEELIKNGISPIVTLFHADYPYSLYEKGGWLNSDCIQWYHDFCRLCFVRFGDLVQCWITFNEIGAHAWWAVTKIDGQLHHSPDTVDIPIPKRKAPYVAAHNMLLAHAKVYHMYVQEFRKNQRGQLGITVGGRWYKTFSEDSKDDEAVKRALDWTFNWTVAPIFGKDGDYPDSLKRNMRELEKRDGLELLPRFTEEEMEQIKGTFSDEYRRLINP</sequence>
<proteinExistence type="inferred from homology"/>
<dbReference type="InterPro" id="IPR017853">
    <property type="entry name" value="GH"/>
</dbReference>
<evidence type="ECO:0000256" key="1">
    <source>
        <dbReference type="ARBA" id="ARBA00010838"/>
    </source>
</evidence>
<dbReference type="AlphaFoldDB" id="A0AAN8IAD0"/>
<evidence type="ECO:0000313" key="5">
    <source>
        <dbReference type="EMBL" id="KAK5966824.1"/>
    </source>
</evidence>
<dbReference type="PANTHER" id="PTHR10353">
    <property type="entry name" value="GLYCOSYL HYDROLASE"/>
    <property type="match status" value="1"/>
</dbReference>
<protein>
    <submittedName>
        <fullName evidence="5">Beta-glucosidase</fullName>
    </submittedName>
</protein>
<comment type="caution">
    <text evidence="5">The sequence shown here is derived from an EMBL/GenBank/DDBJ whole genome shotgun (WGS) entry which is preliminary data.</text>
</comment>
<organism evidence="5 6">
    <name type="scientific">Trichostrongylus colubriformis</name>
    <name type="common">Black scour worm</name>
    <dbReference type="NCBI Taxonomy" id="6319"/>
    <lineage>
        <taxon>Eukaryota</taxon>
        <taxon>Metazoa</taxon>
        <taxon>Ecdysozoa</taxon>
        <taxon>Nematoda</taxon>
        <taxon>Chromadorea</taxon>
        <taxon>Rhabditida</taxon>
        <taxon>Rhabditina</taxon>
        <taxon>Rhabditomorpha</taxon>
        <taxon>Strongyloidea</taxon>
        <taxon>Trichostrongylidae</taxon>
        <taxon>Trichostrongylus</taxon>
    </lineage>
</organism>
<dbReference type="GO" id="GO:0005975">
    <property type="term" value="P:carbohydrate metabolic process"/>
    <property type="evidence" value="ECO:0007669"/>
    <property type="project" value="InterPro"/>
</dbReference>
<dbReference type="PANTHER" id="PTHR10353:SF36">
    <property type="entry name" value="LP05116P"/>
    <property type="match status" value="1"/>
</dbReference>
<dbReference type="PROSITE" id="PS00653">
    <property type="entry name" value="GLYCOSYL_HYDROL_F1_2"/>
    <property type="match status" value="1"/>
</dbReference>
<dbReference type="EMBL" id="WIXE01023069">
    <property type="protein sequence ID" value="KAK5966824.1"/>
    <property type="molecule type" value="Genomic_DNA"/>
</dbReference>
<keyword evidence="3" id="KW-0326">Glycosidase</keyword>
<dbReference type="SUPFAM" id="SSF51445">
    <property type="entry name" value="(Trans)glycosidases"/>
    <property type="match status" value="1"/>
</dbReference>
<dbReference type="InterPro" id="IPR033132">
    <property type="entry name" value="GH_1_N_CS"/>
</dbReference>
<keyword evidence="2" id="KW-0378">Hydrolase</keyword>
<gene>
    <name evidence="5" type="ORF">GCK32_013586</name>
</gene>
<comment type="similarity">
    <text evidence="1 4">Belongs to the glycosyl hydrolase 1 family.</text>
</comment>
<keyword evidence="6" id="KW-1185">Reference proteome</keyword>
<evidence type="ECO:0000256" key="3">
    <source>
        <dbReference type="ARBA" id="ARBA00023295"/>
    </source>
</evidence>
<name>A0AAN8IAD0_TRICO</name>
<evidence type="ECO:0000313" key="6">
    <source>
        <dbReference type="Proteomes" id="UP001331761"/>
    </source>
</evidence>
<dbReference type="GO" id="GO:0008422">
    <property type="term" value="F:beta-glucosidase activity"/>
    <property type="evidence" value="ECO:0007669"/>
    <property type="project" value="TreeGrafter"/>
</dbReference>
<dbReference type="Pfam" id="PF00232">
    <property type="entry name" value="Glyco_hydro_1"/>
    <property type="match status" value="1"/>
</dbReference>
<accession>A0AAN8IAD0</accession>
<dbReference type="Gene3D" id="3.20.20.80">
    <property type="entry name" value="Glycosidases"/>
    <property type="match status" value="1"/>
</dbReference>
<evidence type="ECO:0000256" key="2">
    <source>
        <dbReference type="ARBA" id="ARBA00022801"/>
    </source>
</evidence>
<dbReference type="InterPro" id="IPR001360">
    <property type="entry name" value="Glyco_hydro_1"/>
</dbReference>
<dbReference type="Proteomes" id="UP001331761">
    <property type="component" value="Unassembled WGS sequence"/>
</dbReference>